<dbReference type="Proteomes" id="UP000002061">
    <property type="component" value="Chromosome"/>
</dbReference>
<dbReference type="KEGG" id="mif:Metin_0740"/>
<dbReference type="InterPro" id="IPR050064">
    <property type="entry name" value="IGPS_HisA/HisF"/>
</dbReference>
<dbReference type="Pfam" id="PF01884">
    <property type="entry name" value="PcrB"/>
    <property type="match status" value="1"/>
</dbReference>
<keyword evidence="1 10" id="KW-0963">Cytoplasm</keyword>
<dbReference type="InterPro" id="IPR008205">
    <property type="entry name" value="GGGP_HepGP_synthase"/>
</dbReference>
<keyword evidence="5 10" id="KW-0460">Magnesium</keyword>
<accession>D5VS54</accession>
<comment type="caution">
    <text evidence="10">Lacks conserved residue(s) required for the propagation of feature annotation.</text>
</comment>
<keyword evidence="8 10" id="KW-1208">Phospholipid metabolism</keyword>
<evidence type="ECO:0000313" key="12">
    <source>
        <dbReference type="Proteomes" id="UP000002061"/>
    </source>
</evidence>
<dbReference type="SUPFAM" id="SSF51395">
    <property type="entry name" value="FMN-linked oxidoreductases"/>
    <property type="match status" value="1"/>
</dbReference>
<evidence type="ECO:0000256" key="3">
    <source>
        <dbReference type="ARBA" id="ARBA00022679"/>
    </source>
</evidence>
<dbReference type="GO" id="GO:0000107">
    <property type="term" value="F:imidazoleglycerol-phosphate synthase activity"/>
    <property type="evidence" value="ECO:0007669"/>
    <property type="project" value="TreeGrafter"/>
</dbReference>
<dbReference type="eggNOG" id="arCOG01085">
    <property type="taxonomic scope" value="Archaea"/>
</dbReference>
<dbReference type="InterPro" id="IPR038597">
    <property type="entry name" value="GGGP/HepGP_synthase_sf"/>
</dbReference>
<dbReference type="NCBIfam" id="NF003198">
    <property type="entry name" value="PRK04169.1-2"/>
    <property type="match status" value="1"/>
</dbReference>
<comment type="function">
    <text evidence="10">Prenyltransferase that catalyzes the transfer of the geranylgeranyl moiety of geranylgeranyl diphosphate (GGPP) to the C3 hydroxyl of sn-glycerol-1-phosphate (G1P). This reaction is the first ether-bond-formation step in the biosynthesis of archaeal membrane lipids.</text>
</comment>
<feature type="binding site" evidence="10">
    <location>
        <begin position="218"/>
        <end position="219"/>
    </location>
    <ligand>
        <name>sn-glycerol 1-phosphate</name>
        <dbReference type="ChEBI" id="CHEBI:57685"/>
    </ligand>
</feature>
<evidence type="ECO:0000256" key="8">
    <source>
        <dbReference type="ARBA" id="ARBA00023264"/>
    </source>
</evidence>
<dbReference type="NCBIfam" id="TIGR01769">
    <property type="entry name" value="GGGP"/>
    <property type="match status" value="1"/>
</dbReference>
<evidence type="ECO:0000256" key="10">
    <source>
        <dbReference type="HAMAP-Rule" id="MF_00112"/>
    </source>
</evidence>
<dbReference type="EMBL" id="CP002009">
    <property type="protein sequence ID" value="ADG13407.1"/>
    <property type="molecule type" value="Genomic_DNA"/>
</dbReference>
<feature type="binding site" evidence="10">
    <location>
        <begin position="196"/>
        <end position="197"/>
    </location>
    <ligand>
        <name>sn-glycerol 1-phosphate</name>
        <dbReference type="ChEBI" id="CHEBI:57685"/>
    </ligand>
</feature>
<dbReference type="AlphaFoldDB" id="D5VS54"/>
<keyword evidence="12" id="KW-1185">Reference proteome</keyword>
<keyword evidence="4 10" id="KW-0479">Metal-binding</keyword>
<dbReference type="NCBIfam" id="NF003201">
    <property type="entry name" value="PRK04169.1-5"/>
    <property type="match status" value="1"/>
</dbReference>
<dbReference type="HAMAP" id="MF_00112">
    <property type="entry name" value="GGGP_HepGP_synthase"/>
    <property type="match status" value="1"/>
</dbReference>
<comment type="pathway">
    <text evidence="10">Membrane lipid metabolism; glycerophospholipid metabolism.</text>
</comment>
<evidence type="ECO:0000313" key="11">
    <source>
        <dbReference type="EMBL" id="ADG13407.1"/>
    </source>
</evidence>
<feature type="binding site" evidence="10">
    <location>
        <begin position="165"/>
        <end position="171"/>
    </location>
    <ligand>
        <name>sn-glycerol 1-phosphate</name>
        <dbReference type="ChEBI" id="CHEBI:57685"/>
    </ligand>
</feature>
<protein>
    <recommendedName>
        <fullName evidence="10">Geranylgeranylglyceryl phosphate synthase</fullName>
        <shortName evidence="10">GGGP synthase</shortName>
        <shortName evidence="10">GGGPS</shortName>
        <ecNumber evidence="10">2.5.1.41</ecNumber>
    </recommendedName>
    <alternativeName>
        <fullName evidence="10">(S)-3-O-geranylgeranylglyceryl phosphate synthase</fullName>
    </alternativeName>
    <alternativeName>
        <fullName evidence="10">Phosphoglycerol geranylgeranyltransferase</fullName>
    </alternativeName>
</protein>
<keyword evidence="7 10" id="KW-0594">Phospholipid biosynthesis</keyword>
<keyword evidence="6 10" id="KW-0443">Lipid metabolism</keyword>
<dbReference type="NCBIfam" id="TIGR01768">
    <property type="entry name" value="GGGP-family"/>
    <property type="match status" value="1"/>
</dbReference>
<dbReference type="OrthoDB" id="7409at2157"/>
<evidence type="ECO:0000256" key="1">
    <source>
        <dbReference type="ARBA" id="ARBA00022490"/>
    </source>
</evidence>
<dbReference type="GO" id="GO:0047294">
    <property type="term" value="F:phosphoglycerol geranylgeranyltransferase activity"/>
    <property type="evidence" value="ECO:0007669"/>
    <property type="project" value="UniProtKB-UniRule"/>
</dbReference>
<dbReference type="InterPro" id="IPR010946">
    <property type="entry name" value="GGGP_synth"/>
</dbReference>
<keyword evidence="3 10" id="KW-0808">Transferase</keyword>
<dbReference type="GeneID" id="9131752"/>
<dbReference type="PANTHER" id="PTHR21235:SF22">
    <property type="entry name" value="GERANYLGERANYLGLYCERYL PHOSPHATE SYNTHASE"/>
    <property type="match status" value="1"/>
</dbReference>
<evidence type="ECO:0000256" key="7">
    <source>
        <dbReference type="ARBA" id="ARBA00023209"/>
    </source>
</evidence>
<comment type="subcellular location">
    <subcellularLocation>
        <location evidence="10">Cytoplasm</location>
    </subcellularLocation>
</comment>
<dbReference type="CDD" id="cd02812">
    <property type="entry name" value="PcrB_like"/>
    <property type="match status" value="1"/>
</dbReference>
<comment type="similarity">
    <text evidence="10">Belongs to the GGGP/HepGP synthase family. Group II subfamily.</text>
</comment>
<organism evidence="11 12">
    <name type="scientific">Methanocaldococcus infernus (strain DSM 11812 / JCM 15783 / ME)</name>
    <dbReference type="NCBI Taxonomy" id="573063"/>
    <lineage>
        <taxon>Archaea</taxon>
        <taxon>Methanobacteriati</taxon>
        <taxon>Methanobacteriota</taxon>
        <taxon>Methanomada group</taxon>
        <taxon>Methanococci</taxon>
        <taxon>Methanococcales</taxon>
        <taxon>Methanocaldococcaceae</taxon>
        <taxon>Methanocaldococcus</taxon>
    </lineage>
</organism>
<evidence type="ECO:0000256" key="6">
    <source>
        <dbReference type="ARBA" id="ARBA00023098"/>
    </source>
</evidence>
<dbReference type="GO" id="GO:0005737">
    <property type="term" value="C:cytoplasm"/>
    <property type="evidence" value="ECO:0007669"/>
    <property type="project" value="UniProtKB-SubCell"/>
</dbReference>
<dbReference type="STRING" id="573063.Metin_0740"/>
<name>D5VS54_METIM</name>
<feature type="binding site" evidence="10">
    <location>
        <position position="23"/>
    </location>
    <ligand>
        <name>Mg(2+)</name>
        <dbReference type="ChEBI" id="CHEBI:18420"/>
    </ligand>
</feature>
<evidence type="ECO:0000256" key="4">
    <source>
        <dbReference type="ARBA" id="ARBA00022723"/>
    </source>
</evidence>
<dbReference type="GO" id="GO:0046474">
    <property type="term" value="P:glycerophospholipid biosynthetic process"/>
    <property type="evidence" value="ECO:0007669"/>
    <property type="project" value="UniProtKB-UniRule"/>
</dbReference>
<dbReference type="EC" id="2.5.1.41" evidence="10"/>
<feature type="binding site" evidence="10">
    <location>
        <position position="47"/>
    </location>
    <ligand>
        <name>Mg(2+)</name>
        <dbReference type="ChEBI" id="CHEBI:18420"/>
    </ligand>
</feature>
<dbReference type="HOGENOM" id="CLU_068610_0_0_2"/>
<dbReference type="PANTHER" id="PTHR21235">
    <property type="entry name" value="IMIDAZOLE GLYCEROL PHOSPHATE SYNTHASE SUBUNIT HISF/H IGP SYNTHASE SUBUNIT HISF/H"/>
    <property type="match status" value="1"/>
</dbReference>
<evidence type="ECO:0000256" key="5">
    <source>
        <dbReference type="ARBA" id="ARBA00022842"/>
    </source>
</evidence>
<sequence length="244" mass="27120">MKVEERINKIIEEDGSAYFILLDPEENIIDIAEQVYSYVDAFLVGGSIGISNLDEKVKELRKFKKPIILFPGNVDGLTRYADAVLYMSLMNSLNPYWIVTAPTLGALKILEYKLEPIPTAYLCIEPAKKTSVGFVGDIKEIPRDKPKIAALYCLSAKFFGMRWAYLEAGSGAEKPVSDEMIKLCKKLSGINLIVGGGIKKPEIAYNKVLAGADVIVTGNILEKDTNLAEKFYDSIKKAGREKWK</sequence>
<comment type="cofactor">
    <cofactor evidence="10">
        <name>Mg(2+)</name>
        <dbReference type="ChEBI" id="CHEBI:18420"/>
    </cofactor>
</comment>
<gene>
    <name evidence="11" type="ordered locus">Metin_0740</name>
</gene>
<dbReference type="RefSeq" id="WP_013100153.1">
    <property type="nucleotide sequence ID" value="NC_014122.1"/>
</dbReference>
<comment type="catalytic activity">
    <reaction evidence="9 10">
        <text>sn-glycerol 1-phosphate + (2E,6E,10E)-geranylgeranyl diphosphate = sn-3-O-(geranylgeranyl)glycerol 1-phosphate + diphosphate</text>
        <dbReference type="Rhea" id="RHEA:23404"/>
        <dbReference type="ChEBI" id="CHEBI:33019"/>
        <dbReference type="ChEBI" id="CHEBI:57677"/>
        <dbReference type="ChEBI" id="CHEBI:57685"/>
        <dbReference type="ChEBI" id="CHEBI:58756"/>
        <dbReference type="EC" id="2.5.1.41"/>
    </reaction>
</comment>
<proteinExistence type="inferred from homology"/>
<reference evidence="11" key="1">
    <citation type="submission" date="2010-04" db="EMBL/GenBank/DDBJ databases">
        <title>Complete sequence of Methanocaldococcus infernus ME.</title>
        <authorList>
            <consortium name="US DOE Joint Genome Institute"/>
            <person name="Lucas S."/>
            <person name="Copeland A."/>
            <person name="Lapidus A."/>
            <person name="Cheng J.-F."/>
            <person name="Bruce D."/>
            <person name="Goodwin L."/>
            <person name="Pitluck S."/>
            <person name="Munk A.C."/>
            <person name="Detter J.C."/>
            <person name="Han C."/>
            <person name="Tapia R."/>
            <person name="Land M."/>
            <person name="Hauser L."/>
            <person name="Kyrpides N."/>
            <person name="Mikhailova N."/>
            <person name="Sieprawska-Lupa M."/>
            <person name="Whitman W.B."/>
            <person name="Woyke T."/>
        </authorList>
    </citation>
    <scope>NUCLEOTIDE SEQUENCE [LARGE SCALE GENOMIC DNA]</scope>
    <source>
        <strain evidence="11">ME</strain>
    </source>
</reference>
<evidence type="ECO:0000256" key="9">
    <source>
        <dbReference type="ARBA" id="ARBA00047288"/>
    </source>
</evidence>
<evidence type="ECO:0000256" key="2">
    <source>
        <dbReference type="ARBA" id="ARBA00022516"/>
    </source>
</evidence>
<dbReference type="UniPathway" id="UPA00940"/>
<dbReference type="GO" id="GO:0000287">
    <property type="term" value="F:magnesium ion binding"/>
    <property type="evidence" value="ECO:0007669"/>
    <property type="project" value="UniProtKB-UniRule"/>
</dbReference>
<dbReference type="Gene3D" id="3.20.20.390">
    <property type="entry name" value="FMN-linked oxidoreductases"/>
    <property type="match status" value="1"/>
</dbReference>
<keyword evidence="2 10" id="KW-0444">Lipid biosynthesis</keyword>